<evidence type="ECO:0000313" key="2">
    <source>
        <dbReference type="Proteomes" id="UP000006729"/>
    </source>
</evidence>
<protein>
    <submittedName>
        <fullName evidence="1">Uncharacterized protein</fullName>
    </submittedName>
</protein>
<sequence length="91" mass="10309">MCLAYHENYFDHESCFDKVNAISDPPIPAATGKLEKLQTVDHSNHTFCGQAPSPLGYLKNLNTHSSLQSWQIQVALAFSWLSQNLLVYERK</sequence>
<name>A0A3N7FD25_POPTR</name>
<keyword evidence="2" id="KW-1185">Reference proteome</keyword>
<accession>A0A3N7FD25</accession>
<proteinExistence type="predicted"/>
<dbReference type="EMBL" id="CM009290">
    <property type="protein sequence ID" value="RQO85271.1"/>
    <property type="molecule type" value="Genomic_DNA"/>
</dbReference>
<dbReference type="InParanoid" id="A0A3N7FD25"/>
<dbReference type="Proteomes" id="UP000006729">
    <property type="component" value="Chromosome 1"/>
</dbReference>
<reference evidence="1 2" key="1">
    <citation type="journal article" date="2006" name="Science">
        <title>The genome of black cottonwood, Populus trichocarpa (Torr. &amp; Gray).</title>
        <authorList>
            <person name="Tuskan G.A."/>
            <person name="Difazio S."/>
            <person name="Jansson S."/>
            <person name="Bohlmann J."/>
            <person name="Grigoriev I."/>
            <person name="Hellsten U."/>
            <person name="Putnam N."/>
            <person name="Ralph S."/>
            <person name="Rombauts S."/>
            <person name="Salamov A."/>
            <person name="Schein J."/>
            <person name="Sterck L."/>
            <person name="Aerts A."/>
            <person name="Bhalerao R.R."/>
            <person name="Bhalerao R.P."/>
            <person name="Blaudez D."/>
            <person name="Boerjan W."/>
            <person name="Brun A."/>
            <person name="Brunner A."/>
            <person name="Busov V."/>
            <person name="Campbell M."/>
            <person name="Carlson J."/>
            <person name="Chalot M."/>
            <person name="Chapman J."/>
            <person name="Chen G.L."/>
            <person name="Cooper D."/>
            <person name="Coutinho P.M."/>
            <person name="Couturier J."/>
            <person name="Covert S."/>
            <person name="Cronk Q."/>
            <person name="Cunningham R."/>
            <person name="Davis J."/>
            <person name="Degroeve S."/>
            <person name="Dejardin A."/>
            <person name="Depamphilis C."/>
            <person name="Detter J."/>
            <person name="Dirks B."/>
            <person name="Dubchak I."/>
            <person name="Duplessis S."/>
            <person name="Ehlting J."/>
            <person name="Ellis B."/>
            <person name="Gendler K."/>
            <person name="Goodstein D."/>
            <person name="Gribskov M."/>
            <person name="Grimwood J."/>
            <person name="Groover A."/>
            <person name="Gunter L."/>
            <person name="Hamberger B."/>
            <person name="Heinze B."/>
            <person name="Helariutta Y."/>
            <person name="Henrissat B."/>
            <person name="Holligan D."/>
            <person name="Holt R."/>
            <person name="Huang W."/>
            <person name="Islam-Faridi N."/>
            <person name="Jones S."/>
            <person name="Jones-Rhoades M."/>
            <person name="Jorgensen R."/>
            <person name="Joshi C."/>
            <person name="Kangasjarvi J."/>
            <person name="Karlsson J."/>
            <person name="Kelleher C."/>
            <person name="Kirkpatrick R."/>
            <person name="Kirst M."/>
            <person name="Kohler A."/>
            <person name="Kalluri U."/>
            <person name="Larimer F."/>
            <person name="Leebens-Mack J."/>
            <person name="Leple J.C."/>
            <person name="Locascio P."/>
            <person name="Lou Y."/>
            <person name="Lucas S."/>
            <person name="Martin F."/>
            <person name="Montanini B."/>
            <person name="Napoli C."/>
            <person name="Nelson D.R."/>
            <person name="Nelson C."/>
            <person name="Nieminen K."/>
            <person name="Nilsson O."/>
            <person name="Pereda V."/>
            <person name="Peter G."/>
            <person name="Philippe R."/>
            <person name="Pilate G."/>
            <person name="Poliakov A."/>
            <person name="Razumovskaya J."/>
            <person name="Richardson P."/>
            <person name="Rinaldi C."/>
            <person name="Ritland K."/>
            <person name="Rouze P."/>
            <person name="Ryaboy D."/>
            <person name="Schmutz J."/>
            <person name="Schrader J."/>
            <person name="Segerman B."/>
            <person name="Shin H."/>
            <person name="Siddiqui A."/>
            <person name="Sterky F."/>
            <person name="Terry A."/>
            <person name="Tsai C.J."/>
            <person name="Uberbacher E."/>
            <person name="Unneberg P."/>
            <person name="Vahala J."/>
            <person name="Wall K."/>
            <person name="Wessler S."/>
            <person name="Yang G."/>
            <person name="Yin T."/>
            <person name="Douglas C."/>
            <person name="Marra M."/>
            <person name="Sandberg G."/>
            <person name="Van de Peer Y."/>
            <person name="Rokhsar D."/>
        </authorList>
    </citation>
    <scope>NUCLEOTIDE SEQUENCE [LARGE SCALE GENOMIC DNA]</scope>
    <source>
        <strain evidence="2">cv. Nisqually</strain>
    </source>
</reference>
<dbReference type="AlphaFoldDB" id="A0A3N7FD25"/>
<evidence type="ECO:0000313" key="1">
    <source>
        <dbReference type="EMBL" id="RQO85271.1"/>
    </source>
</evidence>
<gene>
    <name evidence="1" type="ORF">POPTR_001G233950</name>
</gene>
<organism evidence="1 2">
    <name type="scientific">Populus trichocarpa</name>
    <name type="common">Western balsam poplar</name>
    <name type="synonym">Populus balsamifera subsp. trichocarpa</name>
    <dbReference type="NCBI Taxonomy" id="3694"/>
    <lineage>
        <taxon>Eukaryota</taxon>
        <taxon>Viridiplantae</taxon>
        <taxon>Streptophyta</taxon>
        <taxon>Embryophyta</taxon>
        <taxon>Tracheophyta</taxon>
        <taxon>Spermatophyta</taxon>
        <taxon>Magnoliopsida</taxon>
        <taxon>eudicotyledons</taxon>
        <taxon>Gunneridae</taxon>
        <taxon>Pentapetalae</taxon>
        <taxon>rosids</taxon>
        <taxon>fabids</taxon>
        <taxon>Malpighiales</taxon>
        <taxon>Salicaceae</taxon>
        <taxon>Saliceae</taxon>
        <taxon>Populus</taxon>
    </lineage>
</organism>